<feature type="domain" description="Alpha-1,4-glucan:maltose-1-phosphate maltosyltransferase" evidence="2">
    <location>
        <begin position="10"/>
        <end position="161"/>
    </location>
</feature>
<comment type="caution">
    <text evidence="3">The sequence shown here is derived from an EMBL/GenBank/DDBJ whole genome shotgun (WGS) entry which is preliminary data.</text>
</comment>
<keyword evidence="4" id="KW-1185">Reference proteome</keyword>
<organism evidence="3 4">
    <name type="scientific">Nostocoides australiense Ben110</name>
    <dbReference type="NCBI Taxonomy" id="1193182"/>
    <lineage>
        <taxon>Bacteria</taxon>
        <taxon>Bacillati</taxon>
        <taxon>Actinomycetota</taxon>
        <taxon>Actinomycetes</taxon>
        <taxon>Micrococcales</taxon>
        <taxon>Intrasporangiaceae</taxon>
        <taxon>Nostocoides</taxon>
    </lineage>
</organism>
<dbReference type="GO" id="GO:0004553">
    <property type="term" value="F:hydrolase activity, hydrolyzing O-glycosyl compounds"/>
    <property type="evidence" value="ECO:0007669"/>
    <property type="project" value="InterPro"/>
</dbReference>
<accession>W6JYL4</accession>
<dbReference type="AlphaFoldDB" id="W6JYL4"/>
<dbReference type="STRING" id="1193182.BN11_3200009"/>
<evidence type="ECO:0000313" key="3">
    <source>
        <dbReference type="EMBL" id="CCH73750.1"/>
    </source>
</evidence>
<evidence type="ECO:0000259" key="2">
    <source>
        <dbReference type="Pfam" id="PF11896"/>
    </source>
</evidence>
<reference evidence="3 4" key="1">
    <citation type="journal article" date="2013" name="ISME J.">
        <title>A metabolic model for members of the genus Tetrasphaera involved in enhanced biological phosphorus removal.</title>
        <authorList>
            <person name="Kristiansen R."/>
            <person name="Nguyen H.T.T."/>
            <person name="Saunders A.M."/>
            <person name="Nielsen J.L."/>
            <person name="Wimmer R."/>
            <person name="Le V.Q."/>
            <person name="McIlroy S.J."/>
            <person name="Petrovski S."/>
            <person name="Seviour R.J."/>
            <person name="Calteau A."/>
            <person name="Nielsen K.L."/>
            <person name="Nielsen P.H."/>
        </authorList>
    </citation>
    <scope>NUCLEOTIDE SEQUENCE [LARGE SCALE GENOMIC DNA]</scope>
    <source>
        <strain evidence="3 4">Ben110</strain>
    </source>
</reference>
<dbReference type="Gene3D" id="2.60.40.10">
    <property type="entry name" value="Immunoglobulins"/>
    <property type="match status" value="1"/>
</dbReference>
<protein>
    <recommendedName>
        <fullName evidence="2">Alpha-1,4-glucan:maltose-1-phosphate maltosyltransferase domain-containing protein</fullName>
    </recommendedName>
</protein>
<dbReference type="InterPro" id="IPR021828">
    <property type="entry name" value="GlgE_dom_N/S"/>
</dbReference>
<dbReference type="Proteomes" id="UP000035763">
    <property type="component" value="Unassembled WGS sequence"/>
</dbReference>
<dbReference type="EMBL" id="CAJA01000247">
    <property type="protein sequence ID" value="CCH73750.1"/>
    <property type="molecule type" value="Genomic_DNA"/>
</dbReference>
<gene>
    <name evidence="3" type="ORF">BN11_3200009</name>
</gene>
<dbReference type="Gene3D" id="1.20.58.80">
    <property type="entry name" value="Phosphotransferase system, lactose/cellobiose-type IIA subunit"/>
    <property type="match status" value="1"/>
</dbReference>
<dbReference type="GO" id="GO:0005975">
    <property type="term" value="P:carbohydrate metabolic process"/>
    <property type="evidence" value="ECO:0007669"/>
    <property type="project" value="UniProtKB-ARBA"/>
</dbReference>
<feature type="compositionally biased region" description="Low complexity" evidence="1">
    <location>
        <begin position="201"/>
        <end position="229"/>
    </location>
</feature>
<name>W6JYL4_9MICO</name>
<sequence length="240" mass="25454">MTTPPQTPIGRIPVQDVKPLVDGGARPAKAVVGETFTISATVFREGHDAVNATVVLTRPDGSTQHLPMDCINPGLNLWIAEVTPDAVGDWTYRVEGWGDPFGTWEHDATIKVAAGVDVELMLTEGALLLERAAAQPGRSGEGRLLLDEAVSRLRDSRAASIPTCTPRWTGSRCANTFPPRPISRCSSSASGRCMARGTRSSPAPRGATTTRARAAGSRARSARPRSGCRPSPPWVSTSCT</sequence>
<feature type="region of interest" description="Disordered" evidence="1">
    <location>
        <begin position="183"/>
        <end position="240"/>
    </location>
</feature>
<proteinExistence type="predicted"/>
<dbReference type="Pfam" id="PF11896">
    <property type="entry name" value="GlgE_dom_N_S"/>
    <property type="match status" value="1"/>
</dbReference>
<evidence type="ECO:0000256" key="1">
    <source>
        <dbReference type="SAM" id="MobiDB-lite"/>
    </source>
</evidence>
<dbReference type="InterPro" id="IPR013783">
    <property type="entry name" value="Ig-like_fold"/>
</dbReference>
<evidence type="ECO:0000313" key="4">
    <source>
        <dbReference type="Proteomes" id="UP000035763"/>
    </source>
</evidence>